<accession>A0ABT8KHU6</accession>
<evidence type="ECO:0000313" key="6">
    <source>
        <dbReference type="Proteomes" id="UP001172082"/>
    </source>
</evidence>
<dbReference type="SMART" id="SM00922">
    <property type="entry name" value="MR_MLE"/>
    <property type="match status" value="1"/>
</dbReference>
<evidence type="ECO:0000259" key="4">
    <source>
        <dbReference type="SMART" id="SM00922"/>
    </source>
</evidence>
<dbReference type="PANTHER" id="PTHR48080">
    <property type="entry name" value="D-GALACTONATE DEHYDRATASE-RELATED"/>
    <property type="match status" value="1"/>
</dbReference>
<dbReference type="PANTHER" id="PTHR48080:SF4">
    <property type="entry name" value="GLUCARATE DEHYDRATASE"/>
    <property type="match status" value="1"/>
</dbReference>
<dbReference type="Gene3D" id="3.30.390.10">
    <property type="entry name" value="Enolase-like, N-terminal domain"/>
    <property type="match status" value="1"/>
</dbReference>
<reference evidence="5" key="1">
    <citation type="submission" date="2023-06" db="EMBL/GenBank/DDBJ databases">
        <title>Genomic of Parafulvivirga corallium.</title>
        <authorList>
            <person name="Wang G."/>
        </authorList>
    </citation>
    <scope>NUCLEOTIDE SEQUENCE</scope>
    <source>
        <strain evidence="5">BMA10</strain>
    </source>
</reference>
<comment type="pathway">
    <text evidence="2">Carbohydrate acid metabolism; D-glucarate degradation; 2,5-dioxopentanoate from D-glucarate: step 1/2.</text>
</comment>
<proteinExistence type="predicted"/>
<dbReference type="InterPro" id="IPR029017">
    <property type="entry name" value="Enolase-like_N"/>
</dbReference>
<dbReference type="InterPro" id="IPR013342">
    <property type="entry name" value="Mandelate_racemase_C"/>
</dbReference>
<evidence type="ECO:0000256" key="3">
    <source>
        <dbReference type="ARBA" id="ARBA00011973"/>
    </source>
</evidence>
<comment type="catalytic activity">
    <reaction evidence="1">
        <text>D-glucarate = 5-dehydro-4-deoxy-D-glucarate + H2O</text>
        <dbReference type="Rhea" id="RHEA:14573"/>
        <dbReference type="ChEBI" id="CHEBI:15377"/>
        <dbReference type="ChEBI" id="CHEBI:30612"/>
        <dbReference type="ChEBI" id="CHEBI:42819"/>
        <dbReference type="EC" id="4.2.1.40"/>
    </reaction>
</comment>
<organism evidence="5 6">
    <name type="scientific">Splendidivirga corallicola</name>
    <dbReference type="NCBI Taxonomy" id="3051826"/>
    <lineage>
        <taxon>Bacteria</taxon>
        <taxon>Pseudomonadati</taxon>
        <taxon>Bacteroidota</taxon>
        <taxon>Cytophagia</taxon>
        <taxon>Cytophagales</taxon>
        <taxon>Splendidivirgaceae</taxon>
        <taxon>Splendidivirga</taxon>
    </lineage>
</organism>
<gene>
    <name evidence="5" type="ORF">QQ008_02930</name>
</gene>
<dbReference type="InterPro" id="IPR034593">
    <property type="entry name" value="DgoD-like"/>
</dbReference>
<keyword evidence="6" id="KW-1185">Reference proteome</keyword>
<evidence type="ECO:0000256" key="2">
    <source>
        <dbReference type="ARBA" id="ARBA00005183"/>
    </source>
</evidence>
<dbReference type="EC" id="4.2.1.40" evidence="3"/>
<dbReference type="SUPFAM" id="SSF54826">
    <property type="entry name" value="Enolase N-terminal domain-like"/>
    <property type="match status" value="1"/>
</dbReference>
<comment type="caution">
    <text evidence="5">The sequence shown here is derived from an EMBL/GenBank/DDBJ whole genome shotgun (WGS) entry which is preliminary data.</text>
</comment>
<dbReference type="SUPFAM" id="SSF51604">
    <property type="entry name" value="Enolase C-terminal domain-like"/>
    <property type="match status" value="1"/>
</dbReference>
<evidence type="ECO:0000313" key="5">
    <source>
        <dbReference type="EMBL" id="MDN5200289.1"/>
    </source>
</evidence>
<dbReference type="EMBL" id="JAUJEA010000001">
    <property type="protein sequence ID" value="MDN5200289.1"/>
    <property type="molecule type" value="Genomic_DNA"/>
</dbReference>
<sequence length="377" mass="42791">MKITIINCYEVIVPAHRGAIESKGMEKPLHKLPVGAKEGWSVQFDQLPKLLISLELENGVIGWGELYRNHDWNMVEDIVQVLLGFDIEKIVLQKLPFTFCREHDGFECAIWDAFAKLHDMRLVDLLGGPVRDKVKVGAWSSHRHLEDIPDLVKEFKTQGYDCIKFKSDLEDDVIGWCAAIAEAASDMHVILDPNERWEHAFETMKRIDGLKEVGNVLCLEDPIPRWKLHDYATLRKYSPIPIVLHVSLPYILHGQRIKDAIQAIHMEAVDGFNFNCGLANFQRLDHIAVAAELPCWHGSEVDLGILEAMYVHSSAAAASCIWPSDIFGRMIREHDLLKTPLQFEPPFVVLPEGAGLGVEPDMDAIKHYQINYKEYGL</sequence>
<dbReference type="Pfam" id="PF13378">
    <property type="entry name" value="MR_MLE_C"/>
    <property type="match status" value="1"/>
</dbReference>
<protein>
    <recommendedName>
        <fullName evidence="3">glucarate dehydratase</fullName>
        <ecNumber evidence="3">4.2.1.40</ecNumber>
    </recommendedName>
</protein>
<dbReference type="RefSeq" id="WP_346750314.1">
    <property type="nucleotide sequence ID" value="NZ_JAUJEA010000001.1"/>
</dbReference>
<name>A0ABT8KHU6_9BACT</name>
<dbReference type="Proteomes" id="UP001172082">
    <property type="component" value="Unassembled WGS sequence"/>
</dbReference>
<dbReference type="Gene3D" id="3.20.20.120">
    <property type="entry name" value="Enolase-like C-terminal domain"/>
    <property type="match status" value="1"/>
</dbReference>
<evidence type="ECO:0000256" key="1">
    <source>
        <dbReference type="ARBA" id="ARBA00001426"/>
    </source>
</evidence>
<dbReference type="InterPro" id="IPR029065">
    <property type="entry name" value="Enolase_C-like"/>
</dbReference>
<feature type="domain" description="Mandelate racemase/muconate lactonizing enzyme C-terminal" evidence="4">
    <location>
        <begin position="145"/>
        <end position="241"/>
    </location>
</feature>
<dbReference type="InterPro" id="IPR036849">
    <property type="entry name" value="Enolase-like_C_sf"/>
</dbReference>